<feature type="domain" description="DUF4283" evidence="1">
    <location>
        <begin position="44"/>
        <end position="123"/>
    </location>
</feature>
<dbReference type="Proteomes" id="UP001237642">
    <property type="component" value="Unassembled WGS sequence"/>
</dbReference>
<evidence type="ECO:0000313" key="3">
    <source>
        <dbReference type="Proteomes" id="UP001237642"/>
    </source>
</evidence>
<dbReference type="InterPro" id="IPR040256">
    <property type="entry name" value="At4g02000-like"/>
</dbReference>
<dbReference type="InterPro" id="IPR025558">
    <property type="entry name" value="DUF4283"/>
</dbReference>
<keyword evidence="3" id="KW-1185">Reference proteome</keyword>
<accession>A0AAD8IY15</accession>
<name>A0AAD8IY15_9APIA</name>
<protein>
    <submittedName>
        <fullName evidence="2">DUF4283 domain-containing protein</fullName>
    </submittedName>
</protein>
<dbReference type="Pfam" id="PF14111">
    <property type="entry name" value="DUF4283"/>
    <property type="match status" value="1"/>
</dbReference>
<proteinExistence type="predicted"/>
<dbReference type="AlphaFoldDB" id="A0AAD8IY15"/>
<dbReference type="PANTHER" id="PTHR31286:SF153">
    <property type="entry name" value="DUF4283 DOMAIN PROTEIN"/>
    <property type="match status" value="1"/>
</dbReference>
<dbReference type="EMBL" id="JAUIZM010000003">
    <property type="protein sequence ID" value="KAK1392891.1"/>
    <property type="molecule type" value="Genomic_DNA"/>
</dbReference>
<organism evidence="2 3">
    <name type="scientific">Heracleum sosnowskyi</name>
    <dbReference type="NCBI Taxonomy" id="360622"/>
    <lineage>
        <taxon>Eukaryota</taxon>
        <taxon>Viridiplantae</taxon>
        <taxon>Streptophyta</taxon>
        <taxon>Embryophyta</taxon>
        <taxon>Tracheophyta</taxon>
        <taxon>Spermatophyta</taxon>
        <taxon>Magnoliopsida</taxon>
        <taxon>eudicotyledons</taxon>
        <taxon>Gunneridae</taxon>
        <taxon>Pentapetalae</taxon>
        <taxon>asterids</taxon>
        <taxon>campanulids</taxon>
        <taxon>Apiales</taxon>
        <taxon>Apiaceae</taxon>
        <taxon>Apioideae</taxon>
        <taxon>apioid superclade</taxon>
        <taxon>Tordylieae</taxon>
        <taxon>Tordyliinae</taxon>
        <taxon>Heracleum</taxon>
    </lineage>
</organism>
<sequence>MASTSNLVNAMNNISLDDEEDGGVALELEEIQGGAQQLQGFDAKLCVVARFLSDGRVDFPAMQQTLAALWKPGMGVYIKELETNLFLFQFYHEVDVSRVMAGCPWSFNRRALIMRRLKEGENPRNVELNTMELWVQVYDLKVGFMTEKIIKEDENKEGR</sequence>
<dbReference type="PANTHER" id="PTHR31286">
    <property type="entry name" value="GLYCINE-RICH CELL WALL STRUCTURAL PROTEIN 1.8-LIKE"/>
    <property type="match status" value="1"/>
</dbReference>
<reference evidence="2" key="1">
    <citation type="submission" date="2023-02" db="EMBL/GenBank/DDBJ databases">
        <title>Genome of toxic invasive species Heracleum sosnowskyi carries increased number of genes despite the absence of recent whole-genome duplications.</title>
        <authorList>
            <person name="Schelkunov M."/>
            <person name="Shtratnikova V."/>
            <person name="Makarenko M."/>
            <person name="Klepikova A."/>
            <person name="Omelchenko D."/>
            <person name="Novikova G."/>
            <person name="Obukhova E."/>
            <person name="Bogdanov V."/>
            <person name="Penin A."/>
            <person name="Logacheva M."/>
        </authorList>
    </citation>
    <scope>NUCLEOTIDE SEQUENCE</scope>
    <source>
        <strain evidence="2">Hsosn_3</strain>
        <tissue evidence="2">Leaf</tissue>
    </source>
</reference>
<evidence type="ECO:0000259" key="1">
    <source>
        <dbReference type="Pfam" id="PF14111"/>
    </source>
</evidence>
<evidence type="ECO:0000313" key="2">
    <source>
        <dbReference type="EMBL" id="KAK1392891.1"/>
    </source>
</evidence>
<reference evidence="2" key="2">
    <citation type="submission" date="2023-05" db="EMBL/GenBank/DDBJ databases">
        <authorList>
            <person name="Schelkunov M.I."/>
        </authorList>
    </citation>
    <scope>NUCLEOTIDE SEQUENCE</scope>
    <source>
        <strain evidence="2">Hsosn_3</strain>
        <tissue evidence="2">Leaf</tissue>
    </source>
</reference>
<gene>
    <name evidence="2" type="ORF">POM88_011947</name>
</gene>
<comment type="caution">
    <text evidence="2">The sequence shown here is derived from an EMBL/GenBank/DDBJ whole genome shotgun (WGS) entry which is preliminary data.</text>
</comment>